<dbReference type="InterPro" id="IPR016032">
    <property type="entry name" value="Sig_transdc_resp-reg_C-effctor"/>
</dbReference>
<dbReference type="SUPFAM" id="SSF48452">
    <property type="entry name" value="TPR-like"/>
    <property type="match status" value="2"/>
</dbReference>
<reference evidence="9 11" key="1">
    <citation type="journal article" date="2023" name="Microb. Genom.">
        <title>Mesoterricola silvestris gen. nov., sp. nov., Mesoterricola sediminis sp. nov., Geothrix oryzae sp. nov., Geothrix edaphica sp. nov., Geothrix rubra sp. nov., and Geothrix limicola sp. nov., six novel members of Acidobacteriota isolated from soils.</title>
        <authorList>
            <person name="Weisberg A.J."/>
            <person name="Pearce E."/>
            <person name="Kramer C.G."/>
            <person name="Chang J.H."/>
            <person name="Clarke C.R."/>
        </authorList>
    </citation>
    <scope>NUCLEOTIDE SEQUENCE</scope>
    <source>
        <strain evidence="10 11">NB05-1H</strain>
        <strain evidence="9">NRRL_B-16521</strain>
    </source>
</reference>
<dbReference type="Proteomes" id="UP001282288">
    <property type="component" value="Unassembled WGS sequence"/>
</dbReference>
<keyword evidence="5" id="KW-0804">Transcription</keyword>
<dbReference type="Pfam" id="PF03704">
    <property type="entry name" value="BTAD"/>
    <property type="match status" value="1"/>
</dbReference>
<dbReference type="Gene3D" id="1.10.10.10">
    <property type="entry name" value="Winged helix-like DNA-binding domain superfamily/Winged helix DNA-binding domain"/>
    <property type="match status" value="1"/>
</dbReference>
<dbReference type="AlphaFoldDB" id="A0AAP6BLV7"/>
<feature type="compositionally biased region" description="Pro residues" evidence="7">
    <location>
        <begin position="359"/>
        <end position="377"/>
    </location>
</feature>
<feature type="domain" description="OmpR/PhoB-type" evidence="8">
    <location>
        <begin position="1"/>
        <end position="98"/>
    </location>
</feature>
<dbReference type="Gene3D" id="3.40.50.300">
    <property type="entry name" value="P-loop containing nucleotide triphosphate hydrolases"/>
    <property type="match status" value="1"/>
</dbReference>
<dbReference type="SMART" id="SM00028">
    <property type="entry name" value="TPR"/>
    <property type="match status" value="5"/>
</dbReference>
<dbReference type="InterPro" id="IPR001867">
    <property type="entry name" value="OmpR/PhoB-type_DNA-bd"/>
</dbReference>
<dbReference type="SMART" id="SM00862">
    <property type="entry name" value="Trans_reg_C"/>
    <property type="match status" value="1"/>
</dbReference>
<dbReference type="GO" id="GO:0000160">
    <property type="term" value="P:phosphorelay signal transduction system"/>
    <property type="evidence" value="ECO:0007669"/>
    <property type="project" value="UniProtKB-KW"/>
</dbReference>
<dbReference type="Pfam" id="PF00486">
    <property type="entry name" value="Trans_reg_C"/>
    <property type="match status" value="1"/>
</dbReference>
<feature type="compositionally biased region" description="Low complexity" evidence="7">
    <location>
        <begin position="382"/>
        <end position="394"/>
    </location>
</feature>
<keyword evidence="4 6" id="KW-0238">DNA-binding</keyword>
<dbReference type="PROSITE" id="PS51755">
    <property type="entry name" value="OMPR_PHOB"/>
    <property type="match status" value="1"/>
</dbReference>
<dbReference type="InterPro" id="IPR005158">
    <property type="entry name" value="BTAD"/>
</dbReference>
<organism evidence="9 12">
    <name type="scientific">Streptomyces acidiscabies</name>
    <dbReference type="NCBI Taxonomy" id="42234"/>
    <lineage>
        <taxon>Bacteria</taxon>
        <taxon>Bacillati</taxon>
        <taxon>Actinomycetota</taxon>
        <taxon>Actinomycetes</taxon>
        <taxon>Kitasatosporales</taxon>
        <taxon>Streptomycetaceae</taxon>
        <taxon>Streptomyces</taxon>
    </lineage>
</organism>
<dbReference type="GO" id="GO:0043531">
    <property type="term" value="F:ADP binding"/>
    <property type="evidence" value="ECO:0007669"/>
    <property type="project" value="InterPro"/>
</dbReference>
<comment type="caution">
    <text evidence="9">The sequence shown here is derived from an EMBL/GenBank/DDBJ whole genome shotgun (WGS) entry which is preliminary data.</text>
</comment>
<evidence type="ECO:0000256" key="4">
    <source>
        <dbReference type="ARBA" id="ARBA00023125"/>
    </source>
</evidence>
<dbReference type="Pfam" id="PF13424">
    <property type="entry name" value="TPR_12"/>
    <property type="match status" value="2"/>
</dbReference>
<feature type="compositionally biased region" description="Pro residues" evidence="7">
    <location>
        <begin position="310"/>
        <end position="352"/>
    </location>
</feature>
<keyword evidence="2" id="KW-0902">Two-component regulatory system</keyword>
<accession>A0AAP6BLV7</accession>
<proteinExistence type="inferred from homology"/>
<protein>
    <submittedName>
        <fullName evidence="9">BTAD domain-containing putative transcriptional regulator</fullName>
    </submittedName>
</protein>
<dbReference type="InterPro" id="IPR051677">
    <property type="entry name" value="AfsR-DnrI-RedD_regulator"/>
</dbReference>
<dbReference type="SUPFAM" id="SSF52540">
    <property type="entry name" value="P-loop containing nucleoside triphosphate hydrolases"/>
    <property type="match status" value="1"/>
</dbReference>
<dbReference type="GO" id="GO:0003677">
    <property type="term" value="F:DNA binding"/>
    <property type="evidence" value="ECO:0007669"/>
    <property type="project" value="UniProtKB-UniRule"/>
</dbReference>
<feature type="compositionally biased region" description="Pro residues" evidence="7">
    <location>
        <begin position="261"/>
        <end position="303"/>
    </location>
</feature>
<evidence type="ECO:0000256" key="6">
    <source>
        <dbReference type="PROSITE-ProRule" id="PRU01091"/>
    </source>
</evidence>
<evidence type="ECO:0000313" key="11">
    <source>
        <dbReference type="Proteomes" id="UP001272987"/>
    </source>
</evidence>
<gene>
    <name evidence="9" type="ORF">PV399_45435</name>
    <name evidence="10" type="ORF">PV666_20735</name>
</gene>
<evidence type="ECO:0000313" key="10">
    <source>
        <dbReference type="EMBL" id="MDX3020295.1"/>
    </source>
</evidence>
<evidence type="ECO:0000313" key="12">
    <source>
        <dbReference type="Proteomes" id="UP001282288"/>
    </source>
</evidence>
<dbReference type="InterPro" id="IPR036388">
    <property type="entry name" value="WH-like_DNA-bd_sf"/>
</dbReference>
<dbReference type="PANTHER" id="PTHR35807">
    <property type="entry name" value="TRANSCRIPTIONAL REGULATOR REDD-RELATED"/>
    <property type="match status" value="1"/>
</dbReference>
<dbReference type="GeneID" id="69812323"/>
<dbReference type="GO" id="GO:0006355">
    <property type="term" value="P:regulation of DNA-templated transcription"/>
    <property type="evidence" value="ECO:0007669"/>
    <property type="project" value="InterPro"/>
</dbReference>
<dbReference type="SMART" id="SM01043">
    <property type="entry name" value="BTAD"/>
    <property type="match status" value="1"/>
</dbReference>
<evidence type="ECO:0000256" key="5">
    <source>
        <dbReference type="ARBA" id="ARBA00023163"/>
    </source>
</evidence>
<dbReference type="Proteomes" id="UP001272987">
    <property type="component" value="Unassembled WGS sequence"/>
</dbReference>
<evidence type="ECO:0000313" key="9">
    <source>
        <dbReference type="EMBL" id="MDX2966892.1"/>
    </source>
</evidence>
<keyword evidence="11" id="KW-1185">Reference proteome</keyword>
<sequence>MTEFLLLGPVELRGPDGTAVELGPAKRRTVLAALLVDAGRWVSVETLVDRVWGEDMPARVRPSLYAHIARIRRSLADLPPAADGPRLRRGPGGYLLDVPPGQVDVHGFRHLVQRARSADCPDAERVELLRRALDRWRGEPLAGLAGVWVEHTRESWAQERIEAVLEWSAAEYRTGRHAGVIGTLTALAAEHPLVEPLTVALMRALQGAGRSPEALTRYAVLQKRLAEELGTDPGTEARQIHQAILRGEALPPPAYGTAPPAYGPSPSAPGTPPSAPGTSPPVYGAPPPTPGTSPTAPGAPPPGHSVAPPAYGPSPQAPGTPPSAPGAPPPVYGAPPPTPGTSPTAPGAPPPGHGAVPPAYGPSPQAPGTPPSVPGASPPVYGTPSSAPRTSPTAPGAPPPGHGAVPPAYGPSPQAPGTPPSAPGTPLPVYGAPPPAPGTSPTAPGTPPPAPITPPPAPAQLPLEPRGFIGREKELARLDHILATASHRPASVVVSAVSGTAGIGKTALAVHWAHRVADRFPDGQLYVNLRGFDPSGVAVTPDQAVRDFLDALGGAAQHVPADPQAREGLYRSLLAGRRMLLVLDNARDADQVRPLLPGAPGCLAVITSRNRLTGLVAAEGAHPLPLDLLSPAEARALLGRRLGEERVAAEPDAAEEIIARCARLPLALAIVTARAAAHPGFPLRAVAEELRDSLDAFTGGDLATDVRAVFSWSHDALTPVQARLFALLGLAPGPDIGLFALACLAGLTGPATRTALQALENLHLVEQPEPGRWRMHDLVRLYAADRGRQDLEPGDRDAALRRLTGFYLHTVCGTLRLMPLDDVPPDLGAPEPGCLPQPLATRAQALEWLTRELPNLLAAQRLATERGWRRTVWQFAWSLDQFYGLMGHVHDRVAMWRAALAALGPDDAPYVRMRVHRRLGHAVNHAGAHDEALRHLDHALDLADDPADQVRIHIALAQTYGRQNRLREALRHSYRALRNLREEDLPALKAAALNSAGWYEARAAHYAPARAHCESALPLARGAGHDSIEADILDSLGYIAHHTGRHEEAVAHYRLALARYRGSGSDHWVADTLERLGRTYAALGRTGEARGVWEEAAAMYGEQHRGEPAERVRRRLGELGSWAAGRAPGSG</sequence>
<evidence type="ECO:0000256" key="1">
    <source>
        <dbReference type="ARBA" id="ARBA00005820"/>
    </source>
</evidence>
<dbReference type="InterPro" id="IPR011990">
    <property type="entry name" value="TPR-like_helical_dom_sf"/>
</dbReference>
<feature type="compositionally biased region" description="Pro residues" evidence="7">
    <location>
        <begin position="408"/>
        <end position="459"/>
    </location>
</feature>
<evidence type="ECO:0000256" key="3">
    <source>
        <dbReference type="ARBA" id="ARBA00023015"/>
    </source>
</evidence>
<evidence type="ECO:0000256" key="7">
    <source>
        <dbReference type="SAM" id="MobiDB-lite"/>
    </source>
</evidence>
<keyword evidence="3" id="KW-0805">Transcription regulation</keyword>
<dbReference type="CDD" id="cd15831">
    <property type="entry name" value="BTAD"/>
    <property type="match status" value="1"/>
</dbReference>
<dbReference type="EMBL" id="JARAWP010000011">
    <property type="protein sequence ID" value="MDX3020295.1"/>
    <property type="molecule type" value="Genomic_DNA"/>
</dbReference>
<evidence type="ECO:0000259" key="8">
    <source>
        <dbReference type="PROSITE" id="PS51755"/>
    </source>
</evidence>
<feature type="region of interest" description="Disordered" evidence="7">
    <location>
        <begin position="249"/>
        <end position="464"/>
    </location>
</feature>
<dbReference type="InterPro" id="IPR019734">
    <property type="entry name" value="TPR_rpt"/>
</dbReference>
<dbReference type="SUPFAM" id="SSF46894">
    <property type="entry name" value="C-terminal effector domain of the bipartite response regulators"/>
    <property type="match status" value="1"/>
</dbReference>
<dbReference type="RefSeq" id="WP_223786402.1">
    <property type="nucleotide sequence ID" value="NZ_CP122369.1"/>
</dbReference>
<dbReference type="PRINTS" id="PR01217">
    <property type="entry name" value="PRICHEXTENSN"/>
</dbReference>
<dbReference type="InterPro" id="IPR027417">
    <property type="entry name" value="P-loop_NTPase"/>
</dbReference>
<dbReference type="Gene3D" id="1.25.40.10">
    <property type="entry name" value="Tetratricopeptide repeat domain"/>
    <property type="match status" value="3"/>
</dbReference>
<dbReference type="PANTHER" id="PTHR35807:SF1">
    <property type="entry name" value="TRANSCRIPTIONAL REGULATOR REDD"/>
    <property type="match status" value="1"/>
</dbReference>
<dbReference type="EMBL" id="JARAWC010000072">
    <property type="protein sequence ID" value="MDX2966892.1"/>
    <property type="molecule type" value="Genomic_DNA"/>
</dbReference>
<comment type="similarity">
    <text evidence="1">Belongs to the AfsR/DnrI/RedD regulatory family.</text>
</comment>
<name>A0AAP6BLV7_9ACTN</name>
<feature type="DNA-binding region" description="OmpR/PhoB-type" evidence="6">
    <location>
        <begin position="1"/>
        <end position="98"/>
    </location>
</feature>
<evidence type="ECO:0000256" key="2">
    <source>
        <dbReference type="ARBA" id="ARBA00023012"/>
    </source>
</evidence>